<evidence type="ECO:0000313" key="1">
    <source>
        <dbReference type="EMBL" id="TYB41371.1"/>
    </source>
</evidence>
<protein>
    <submittedName>
        <fullName evidence="1">VOC family protein</fullName>
    </submittedName>
</protein>
<name>A0A5D0NAN4_9ACTN</name>
<dbReference type="RefSeq" id="WP_067886444.1">
    <property type="nucleotide sequence ID" value="NZ_VSFG01000010.1"/>
</dbReference>
<dbReference type="EMBL" id="VSFG01000010">
    <property type="protein sequence ID" value="TYB41371.1"/>
    <property type="molecule type" value="Genomic_DNA"/>
</dbReference>
<keyword evidence="2" id="KW-1185">Reference proteome</keyword>
<organism evidence="1 2">
    <name type="scientific">Actinomadura chibensis</name>
    <dbReference type="NCBI Taxonomy" id="392828"/>
    <lineage>
        <taxon>Bacteria</taxon>
        <taxon>Bacillati</taxon>
        <taxon>Actinomycetota</taxon>
        <taxon>Actinomycetes</taxon>
        <taxon>Streptosporangiales</taxon>
        <taxon>Thermomonosporaceae</taxon>
        <taxon>Actinomadura</taxon>
    </lineage>
</organism>
<reference evidence="1 2" key="1">
    <citation type="submission" date="2019-08" db="EMBL/GenBank/DDBJ databases">
        <title>Actinomadura sp. nov. CYP1-5 isolated from mountain soil.</title>
        <authorList>
            <person name="Songsumanus A."/>
            <person name="Kuncharoen N."/>
            <person name="Kudo T."/>
            <person name="Yuki M."/>
            <person name="Igarashi Y."/>
            <person name="Tanasupawat S."/>
        </authorList>
    </citation>
    <scope>NUCLEOTIDE SEQUENCE [LARGE SCALE GENOMIC DNA]</scope>
    <source>
        <strain evidence="1 2">JCM 14158</strain>
    </source>
</reference>
<comment type="caution">
    <text evidence="1">The sequence shown here is derived from an EMBL/GenBank/DDBJ whole genome shotgun (WGS) entry which is preliminary data.</text>
</comment>
<dbReference type="AlphaFoldDB" id="A0A5D0NAN4"/>
<dbReference type="Proteomes" id="UP000323380">
    <property type="component" value="Unassembled WGS sequence"/>
</dbReference>
<dbReference type="SUPFAM" id="SSF54593">
    <property type="entry name" value="Glyoxalase/Bleomycin resistance protein/Dihydroxybiphenyl dioxygenase"/>
    <property type="match status" value="1"/>
</dbReference>
<dbReference type="STRING" id="1220554.GCA_001552135_01368"/>
<sequence>MTERIEGTDGIEALFLETRNWGRTAGFLQGLGFELEFETDHGSGLFRNGGGPYVFLVEVPEDRDPGLRVALKVPDADAFRPGPGVEVVEPFEDTHYGTREMTVRDPDGRVWSLQAPAKK</sequence>
<proteinExistence type="predicted"/>
<gene>
    <name evidence="1" type="ORF">FXF69_35125</name>
</gene>
<accession>A0A5D0NAN4</accession>
<evidence type="ECO:0000313" key="2">
    <source>
        <dbReference type="Proteomes" id="UP000323380"/>
    </source>
</evidence>
<dbReference type="Gene3D" id="3.10.180.10">
    <property type="entry name" value="2,3-Dihydroxybiphenyl 1,2-Dioxygenase, domain 1"/>
    <property type="match status" value="1"/>
</dbReference>
<dbReference type="InterPro" id="IPR029068">
    <property type="entry name" value="Glyas_Bleomycin-R_OHBP_Dase"/>
</dbReference>